<sequence>MIQNSPTALLPILHYDDTRAAVRFLVDVLGFREALVATDDEGDVVHAELAWPGGGALVLGGTKHVDSVHGGMRAGSNAIYLGSDEVDAVHQRVLAAGGEVLEAPHHARFGSGASSYTLTVRDPEGNLWTFGTYRSAAGGS</sequence>
<accession>A0A1I1LZJ4</accession>
<dbReference type="Proteomes" id="UP000236729">
    <property type="component" value="Unassembled WGS sequence"/>
</dbReference>
<dbReference type="InterPro" id="IPR004360">
    <property type="entry name" value="Glyas_Fos-R_dOase_dom"/>
</dbReference>
<proteinExistence type="predicted"/>
<evidence type="ECO:0000259" key="1">
    <source>
        <dbReference type="PROSITE" id="PS51819"/>
    </source>
</evidence>
<dbReference type="PANTHER" id="PTHR34109:SF1">
    <property type="entry name" value="VOC DOMAIN-CONTAINING PROTEIN"/>
    <property type="match status" value="1"/>
</dbReference>
<evidence type="ECO:0000313" key="3">
    <source>
        <dbReference type="EMBL" id="SFC76368.1"/>
    </source>
</evidence>
<dbReference type="Gene3D" id="3.30.720.110">
    <property type="match status" value="1"/>
</dbReference>
<dbReference type="EMBL" id="FNVB01000002">
    <property type="protein sequence ID" value="SEF71092.1"/>
    <property type="molecule type" value="Genomic_DNA"/>
</dbReference>
<dbReference type="AlphaFoldDB" id="A0A1H5U7K7"/>
<dbReference type="SUPFAM" id="SSF54593">
    <property type="entry name" value="Glyoxalase/Bleomycin resistance protein/Dihydroxybiphenyl dioxygenase"/>
    <property type="match status" value="1"/>
</dbReference>
<evidence type="ECO:0000313" key="5">
    <source>
        <dbReference type="Proteomes" id="UP000236729"/>
    </source>
</evidence>
<keyword evidence="4" id="KW-1185">Reference proteome</keyword>
<evidence type="ECO:0000313" key="2">
    <source>
        <dbReference type="EMBL" id="SEF71092.1"/>
    </source>
</evidence>
<organism evidence="2 5">
    <name type="scientific">Saccharopolyspora kobensis</name>
    <dbReference type="NCBI Taxonomy" id="146035"/>
    <lineage>
        <taxon>Bacteria</taxon>
        <taxon>Bacillati</taxon>
        <taxon>Actinomycetota</taxon>
        <taxon>Actinomycetes</taxon>
        <taxon>Pseudonocardiales</taxon>
        <taxon>Pseudonocardiaceae</taxon>
        <taxon>Saccharopolyspora</taxon>
    </lineage>
</organism>
<accession>A0A1H5U7K7</accession>
<dbReference type="Gene3D" id="3.30.720.120">
    <property type="match status" value="1"/>
</dbReference>
<dbReference type="PROSITE" id="PS51819">
    <property type="entry name" value="VOC"/>
    <property type="match status" value="1"/>
</dbReference>
<gene>
    <name evidence="2" type="ORF">SAMN02982929_00440</name>
    <name evidence="3" type="ORF">SAMN05216506_1011630</name>
</gene>
<feature type="domain" description="VOC" evidence="1">
    <location>
        <begin position="7"/>
        <end position="133"/>
    </location>
</feature>
<dbReference type="Proteomes" id="UP000199690">
    <property type="component" value="Unassembled WGS sequence"/>
</dbReference>
<dbReference type="EMBL" id="FOME01000001">
    <property type="protein sequence ID" value="SFC76368.1"/>
    <property type="molecule type" value="Genomic_DNA"/>
</dbReference>
<dbReference type="RefSeq" id="WP_093347795.1">
    <property type="nucleotide sequence ID" value="NZ_FNVB01000002.1"/>
</dbReference>
<dbReference type="PANTHER" id="PTHR34109">
    <property type="entry name" value="BNAUNNG04460D PROTEIN-RELATED"/>
    <property type="match status" value="1"/>
</dbReference>
<dbReference type="InterPro" id="IPR029068">
    <property type="entry name" value="Glyas_Bleomycin-R_OHBP_Dase"/>
</dbReference>
<reference evidence="4 5" key="2">
    <citation type="submission" date="2016-10" db="EMBL/GenBank/DDBJ databases">
        <authorList>
            <person name="Varghese N."/>
            <person name="Submissions S."/>
        </authorList>
    </citation>
    <scope>NUCLEOTIDE SEQUENCE [LARGE SCALE GENOMIC DNA]</scope>
    <source>
        <strain evidence="5">ATCC 20501</strain>
        <strain evidence="3 4">CGMCC 4.3529</strain>
    </source>
</reference>
<protein>
    <submittedName>
        <fullName evidence="2">Uncharacterized conserved protein PhnB, glyoxalase superfamily</fullName>
    </submittedName>
</protein>
<evidence type="ECO:0000313" key="4">
    <source>
        <dbReference type="Proteomes" id="UP000199690"/>
    </source>
</evidence>
<dbReference type="Pfam" id="PF00903">
    <property type="entry name" value="Glyoxalase"/>
    <property type="match status" value="1"/>
</dbReference>
<name>A0A1H5U7K7_9PSEU</name>
<dbReference type="SMR" id="A0A1H5U7K7"/>
<dbReference type="InterPro" id="IPR037523">
    <property type="entry name" value="VOC_core"/>
</dbReference>
<reference evidence="2" key="1">
    <citation type="submission" date="2016-10" db="EMBL/GenBank/DDBJ databases">
        <authorList>
            <person name="de Groot N.N."/>
        </authorList>
    </citation>
    <scope>NUCLEOTIDE SEQUENCE [LARGE SCALE GENOMIC DNA]</scope>
    <source>
        <strain evidence="2">ATCC 20501</strain>
    </source>
</reference>